<evidence type="ECO:0000256" key="11">
    <source>
        <dbReference type="ARBA" id="ARBA00023326"/>
    </source>
</evidence>
<evidence type="ECO:0000256" key="2">
    <source>
        <dbReference type="ARBA" id="ARBA00004609"/>
    </source>
</evidence>
<dbReference type="PANTHER" id="PTHR10587:SF135">
    <property type="entry name" value="CHITIN DEACETYLASE 3"/>
    <property type="match status" value="1"/>
</dbReference>
<evidence type="ECO:0000256" key="3">
    <source>
        <dbReference type="ARBA" id="ARBA00022475"/>
    </source>
</evidence>
<dbReference type="GO" id="GO:0004099">
    <property type="term" value="F:chitin deacetylase activity"/>
    <property type="evidence" value="ECO:0007669"/>
    <property type="project" value="UniProtKB-EC"/>
</dbReference>
<protein>
    <recommendedName>
        <fullName evidence="12">chitin deacetylase</fullName>
        <ecNumber evidence="12">3.5.1.41</ecNumber>
    </recommendedName>
</protein>
<dbReference type="GO" id="GO:0005886">
    <property type="term" value="C:plasma membrane"/>
    <property type="evidence" value="ECO:0007669"/>
    <property type="project" value="UniProtKB-SubCell"/>
</dbReference>
<evidence type="ECO:0000256" key="6">
    <source>
        <dbReference type="ARBA" id="ARBA00023136"/>
    </source>
</evidence>
<evidence type="ECO:0000256" key="14">
    <source>
        <dbReference type="SAM" id="MobiDB-lite"/>
    </source>
</evidence>
<dbReference type="OrthoDB" id="407355at2759"/>
<dbReference type="GO" id="GO:0071555">
    <property type="term" value="P:cell wall organization"/>
    <property type="evidence" value="ECO:0007669"/>
    <property type="project" value="UniProtKB-KW"/>
</dbReference>
<gene>
    <name evidence="16" type="ORF">AAE3_LOCUS2471</name>
</gene>
<evidence type="ECO:0000259" key="15">
    <source>
        <dbReference type="PROSITE" id="PS51677"/>
    </source>
</evidence>
<sequence length="232" mass="24206">MTTLSNLDILGQLGWTMQLIHNSTGGRVPKFWRPPYGDSDRRVSAIAKEVFGLTTVIWNQDTIDWNAPDAAHIQASMTGFLASPKSPGLMILEHESKDITVAGFIQSYPMIASNGWNFASLARVIGDGRAYQNAQSSSSNDVQDSDILAGNGSGSSGSSAPTTRASSTSAAPSTTSSATTTTASTSQTAQNQAPSATTSQSAALAFRHDFSSGTLSALFSLAVVAFSSAFLL</sequence>
<comment type="catalytic activity">
    <reaction evidence="13">
        <text>[(1-&gt;4)-N-acetyl-beta-D-glucosaminyl](n) + n H2O = chitosan + n acetate</text>
        <dbReference type="Rhea" id="RHEA:10464"/>
        <dbReference type="Rhea" id="RHEA-COMP:9593"/>
        <dbReference type="Rhea" id="RHEA-COMP:9597"/>
        <dbReference type="ChEBI" id="CHEBI:15377"/>
        <dbReference type="ChEBI" id="CHEBI:17029"/>
        <dbReference type="ChEBI" id="CHEBI:30089"/>
        <dbReference type="ChEBI" id="CHEBI:57704"/>
        <dbReference type="EC" id="3.5.1.41"/>
    </reaction>
    <physiologicalReaction direction="left-to-right" evidence="13">
        <dbReference type="Rhea" id="RHEA:10465"/>
    </physiologicalReaction>
</comment>
<keyword evidence="9" id="KW-0449">Lipoprotein</keyword>
<comment type="cofactor">
    <cofactor evidence="1">
        <name>Co(2+)</name>
        <dbReference type="ChEBI" id="CHEBI:48828"/>
    </cofactor>
</comment>
<dbReference type="PANTHER" id="PTHR10587">
    <property type="entry name" value="GLYCOSYL TRANSFERASE-RELATED"/>
    <property type="match status" value="1"/>
</dbReference>
<comment type="caution">
    <text evidence="16">The sequence shown here is derived from an EMBL/GenBank/DDBJ whole genome shotgun (WGS) entry which is preliminary data.</text>
</comment>
<dbReference type="GO" id="GO:0006032">
    <property type="term" value="P:chitin catabolic process"/>
    <property type="evidence" value="ECO:0007669"/>
    <property type="project" value="UniProtKB-KW"/>
</dbReference>
<dbReference type="SUPFAM" id="SSF88713">
    <property type="entry name" value="Glycoside hydrolase/deacetylase"/>
    <property type="match status" value="1"/>
</dbReference>
<keyword evidence="8" id="KW-0170">Cobalt</keyword>
<dbReference type="GO" id="GO:0098552">
    <property type="term" value="C:side of membrane"/>
    <property type="evidence" value="ECO:0007669"/>
    <property type="project" value="UniProtKB-KW"/>
</dbReference>
<feature type="region of interest" description="Disordered" evidence="14">
    <location>
        <begin position="133"/>
        <end position="195"/>
    </location>
</feature>
<evidence type="ECO:0000256" key="5">
    <source>
        <dbReference type="ARBA" id="ARBA00023024"/>
    </source>
</evidence>
<keyword evidence="11" id="KW-0624">Polysaccharide degradation</keyword>
<keyword evidence="5" id="KW-0146">Chitin degradation</keyword>
<dbReference type="InterPro" id="IPR002509">
    <property type="entry name" value="NODB_dom"/>
</dbReference>
<dbReference type="AlphaFoldDB" id="A0A8S0WDM8"/>
<dbReference type="Gene3D" id="3.20.20.370">
    <property type="entry name" value="Glycoside hydrolase/deacetylase"/>
    <property type="match status" value="1"/>
</dbReference>
<dbReference type="InterPro" id="IPR011330">
    <property type="entry name" value="Glyco_hydro/deAcase_b/a-brl"/>
</dbReference>
<name>A0A8S0WDM8_CYCAE</name>
<evidence type="ECO:0000313" key="16">
    <source>
        <dbReference type="EMBL" id="CAA7259763.1"/>
    </source>
</evidence>
<evidence type="ECO:0000256" key="9">
    <source>
        <dbReference type="ARBA" id="ARBA00023288"/>
    </source>
</evidence>
<feature type="domain" description="NodB homology" evidence="15">
    <location>
        <begin position="1"/>
        <end position="119"/>
    </location>
</feature>
<evidence type="ECO:0000256" key="12">
    <source>
        <dbReference type="ARBA" id="ARBA00024056"/>
    </source>
</evidence>
<dbReference type="Proteomes" id="UP000467700">
    <property type="component" value="Unassembled WGS sequence"/>
</dbReference>
<organism evidence="16 17">
    <name type="scientific">Cyclocybe aegerita</name>
    <name type="common">Black poplar mushroom</name>
    <name type="synonym">Agrocybe aegerita</name>
    <dbReference type="NCBI Taxonomy" id="1973307"/>
    <lineage>
        <taxon>Eukaryota</taxon>
        <taxon>Fungi</taxon>
        <taxon>Dikarya</taxon>
        <taxon>Basidiomycota</taxon>
        <taxon>Agaricomycotina</taxon>
        <taxon>Agaricomycetes</taxon>
        <taxon>Agaricomycetidae</taxon>
        <taxon>Agaricales</taxon>
        <taxon>Agaricineae</taxon>
        <taxon>Bolbitiaceae</taxon>
        <taxon>Cyclocybe</taxon>
    </lineage>
</organism>
<evidence type="ECO:0000256" key="10">
    <source>
        <dbReference type="ARBA" id="ARBA00023316"/>
    </source>
</evidence>
<keyword evidence="4" id="KW-0325">Glycoprotein</keyword>
<keyword evidence="17" id="KW-1185">Reference proteome</keyword>
<keyword evidence="6" id="KW-0472">Membrane</keyword>
<dbReference type="GO" id="GO:0000272">
    <property type="term" value="P:polysaccharide catabolic process"/>
    <property type="evidence" value="ECO:0007669"/>
    <property type="project" value="UniProtKB-KW"/>
</dbReference>
<keyword evidence="4" id="KW-0336">GPI-anchor</keyword>
<dbReference type="EMBL" id="CACVBS010000028">
    <property type="protein sequence ID" value="CAA7259763.1"/>
    <property type="molecule type" value="Genomic_DNA"/>
</dbReference>
<proteinExistence type="predicted"/>
<comment type="subcellular location">
    <subcellularLocation>
        <location evidence="2">Cell membrane</location>
        <topology evidence="2">Lipid-anchor</topology>
        <topology evidence="2">GPI-anchor</topology>
    </subcellularLocation>
</comment>
<keyword evidence="3" id="KW-1003">Cell membrane</keyword>
<dbReference type="InterPro" id="IPR050248">
    <property type="entry name" value="Polysacc_deacetylase_ArnD"/>
</dbReference>
<keyword evidence="7" id="KW-0119">Carbohydrate metabolism</keyword>
<dbReference type="EC" id="3.5.1.41" evidence="12"/>
<evidence type="ECO:0000256" key="8">
    <source>
        <dbReference type="ARBA" id="ARBA00023285"/>
    </source>
</evidence>
<evidence type="ECO:0000256" key="1">
    <source>
        <dbReference type="ARBA" id="ARBA00001941"/>
    </source>
</evidence>
<evidence type="ECO:0000256" key="7">
    <source>
        <dbReference type="ARBA" id="ARBA00023277"/>
    </source>
</evidence>
<evidence type="ECO:0000256" key="13">
    <source>
        <dbReference type="ARBA" id="ARBA00048494"/>
    </source>
</evidence>
<dbReference type="PROSITE" id="PS51677">
    <property type="entry name" value="NODB"/>
    <property type="match status" value="1"/>
</dbReference>
<keyword evidence="10" id="KW-0961">Cell wall biogenesis/degradation</keyword>
<reference evidence="16 17" key="1">
    <citation type="submission" date="2020-01" db="EMBL/GenBank/DDBJ databases">
        <authorList>
            <person name="Gupta K D."/>
        </authorList>
    </citation>
    <scope>NUCLEOTIDE SEQUENCE [LARGE SCALE GENOMIC DNA]</scope>
</reference>
<evidence type="ECO:0000313" key="17">
    <source>
        <dbReference type="Proteomes" id="UP000467700"/>
    </source>
</evidence>
<dbReference type="GO" id="GO:0009272">
    <property type="term" value="P:fungal-type cell wall biogenesis"/>
    <property type="evidence" value="ECO:0007669"/>
    <property type="project" value="UniProtKB-ARBA"/>
</dbReference>
<accession>A0A8S0WDM8</accession>
<evidence type="ECO:0000256" key="4">
    <source>
        <dbReference type="ARBA" id="ARBA00022622"/>
    </source>
</evidence>